<evidence type="ECO:0000259" key="2">
    <source>
        <dbReference type="Pfam" id="PF00296"/>
    </source>
</evidence>
<dbReference type="EC" id="1.-.-.-" evidence="3"/>
<dbReference type="Proteomes" id="UP001203512">
    <property type="component" value="Unassembled WGS sequence"/>
</dbReference>
<evidence type="ECO:0000256" key="1">
    <source>
        <dbReference type="ARBA" id="ARBA00023002"/>
    </source>
</evidence>
<dbReference type="InterPro" id="IPR050564">
    <property type="entry name" value="F420-G6PD/mer"/>
</dbReference>
<accession>A0ABT0E0B3</accession>
<dbReference type="NCBIfam" id="TIGR03619">
    <property type="entry name" value="F420_Rv2161c"/>
    <property type="match status" value="1"/>
</dbReference>
<evidence type="ECO:0000313" key="3">
    <source>
        <dbReference type="EMBL" id="MCK0532817.1"/>
    </source>
</evidence>
<keyword evidence="1 3" id="KW-0560">Oxidoreductase</keyword>
<dbReference type="InterPro" id="IPR036661">
    <property type="entry name" value="Luciferase-like_sf"/>
</dbReference>
<sequence length="299" mass="33138">MRFWLSMMAVPELDQMIALAQHAESCGFHGVTYADHLIMPASIKTPYPYTESGEIFWPMDAPWPDPWITLTLLGAETRELRLATNIYLAALRDPFTVARAVATASAYTSGRVICGVSAGWLKEEYDAAGVDFKSRGRRLDEILTICRRLWVGETVSHDGEFFRFDAVLLRPLPPGPVPIWVGGKSAPALRRAATNDGWLGLPATVDDTIAIVQHLQALRTEMGLPASGFSPVISLIEPLLESSEERLAGHGINDMVVIPWMPTPWEMESYVAEGSDISQLSVKKDAISRFADRVIHRRH</sequence>
<proteinExistence type="predicted"/>
<dbReference type="PANTHER" id="PTHR43244">
    <property type="match status" value="1"/>
</dbReference>
<dbReference type="InterPro" id="IPR011251">
    <property type="entry name" value="Luciferase-like_dom"/>
</dbReference>
<dbReference type="SUPFAM" id="SSF51679">
    <property type="entry name" value="Bacterial luciferase-like"/>
    <property type="match status" value="1"/>
</dbReference>
<dbReference type="InterPro" id="IPR019921">
    <property type="entry name" value="Lucif-like_OxRdtase_Rv2161c"/>
</dbReference>
<keyword evidence="4" id="KW-1185">Reference proteome</keyword>
<dbReference type="RefSeq" id="WP_247233717.1">
    <property type="nucleotide sequence ID" value="NZ_JALKHS010000011.1"/>
</dbReference>
<dbReference type="PANTHER" id="PTHR43244:SF1">
    <property type="entry name" value="5,10-METHYLENETETRAHYDROMETHANOPTERIN REDUCTASE"/>
    <property type="match status" value="1"/>
</dbReference>
<evidence type="ECO:0000313" key="4">
    <source>
        <dbReference type="Proteomes" id="UP001203512"/>
    </source>
</evidence>
<gene>
    <name evidence="3" type="ORF">MU848_14600</name>
</gene>
<name>A0ABT0E0B3_9SPHN</name>
<reference evidence="3 4" key="1">
    <citation type="submission" date="2022-04" db="EMBL/GenBank/DDBJ databases">
        <authorList>
            <person name="Huq M.A."/>
        </authorList>
    </citation>
    <scope>NUCLEOTIDE SEQUENCE [LARGE SCALE GENOMIC DNA]</scope>
    <source>
        <strain evidence="3 4">MAH-33</strain>
    </source>
</reference>
<dbReference type="EMBL" id="JALKHS010000011">
    <property type="protein sequence ID" value="MCK0532817.1"/>
    <property type="molecule type" value="Genomic_DNA"/>
</dbReference>
<feature type="domain" description="Luciferase-like" evidence="2">
    <location>
        <begin position="11"/>
        <end position="248"/>
    </location>
</feature>
<comment type="caution">
    <text evidence="3">The sequence shown here is derived from an EMBL/GenBank/DDBJ whole genome shotgun (WGS) entry which is preliminary data.</text>
</comment>
<organism evidence="3 4">
    <name type="scientific">Sphingobium agri</name>
    <dbReference type="NCBI Taxonomy" id="2933566"/>
    <lineage>
        <taxon>Bacteria</taxon>
        <taxon>Pseudomonadati</taxon>
        <taxon>Pseudomonadota</taxon>
        <taxon>Alphaproteobacteria</taxon>
        <taxon>Sphingomonadales</taxon>
        <taxon>Sphingomonadaceae</taxon>
        <taxon>Sphingobium</taxon>
    </lineage>
</organism>
<dbReference type="Pfam" id="PF00296">
    <property type="entry name" value="Bac_luciferase"/>
    <property type="match status" value="1"/>
</dbReference>
<dbReference type="GO" id="GO:0016491">
    <property type="term" value="F:oxidoreductase activity"/>
    <property type="evidence" value="ECO:0007669"/>
    <property type="project" value="UniProtKB-KW"/>
</dbReference>
<protein>
    <submittedName>
        <fullName evidence="3">TIGR03619 family F420-dependent LLM class oxidoreductase</fullName>
        <ecNumber evidence="3">1.-.-.-</ecNumber>
    </submittedName>
</protein>
<dbReference type="Gene3D" id="3.20.20.30">
    <property type="entry name" value="Luciferase-like domain"/>
    <property type="match status" value="1"/>
</dbReference>